<reference evidence="2 3" key="1">
    <citation type="submission" date="2015-02" db="EMBL/GenBank/DDBJ databases">
        <authorList>
            <person name="Ju K.-S."/>
            <person name="Doroghazi J.R."/>
            <person name="Metcalf W."/>
        </authorList>
    </citation>
    <scope>NUCLEOTIDE SEQUENCE [LARGE SCALE GENOMIC DNA]</scope>
    <source>
        <strain evidence="2 3">NRRL B-16140</strain>
    </source>
</reference>
<evidence type="ECO:0000256" key="1">
    <source>
        <dbReference type="SAM" id="Phobius"/>
    </source>
</evidence>
<sequence>MLWLLGTLAVSAAVVLGSGAVRCSAVDQIGYALNAAAPLVKTDVQQRCQVATSTSAGQFVVVTMWVLQLMAWAFATLFVAGFTGLVRKTT</sequence>
<dbReference type="STRING" id="68170.GCA_000974445_06149"/>
<proteinExistence type="predicted"/>
<keyword evidence="3" id="KW-1185">Reference proteome</keyword>
<evidence type="ECO:0000313" key="2">
    <source>
        <dbReference type="EMBL" id="KJK46821.1"/>
    </source>
</evidence>
<organism evidence="2 3">
    <name type="scientific">Lentzea aerocolonigenes</name>
    <name type="common">Lechevalieria aerocolonigenes</name>
    <name type="synonym">Saccharothrix aerocolonigenes</name>
    <dbReference type="NCBI Taxonomy" id="68170"/>
    <lineage>
        <taxon>Bacteria</taxon>
        <taxon>Bacillati</taxon>
        <taxon>Actinomycetota</taxon>
        <taxon>Actinomycetes</taxon>
        <taxon>Pseudonocardiales</taxon>
        <taxon>Pseudonocardiaceae</taxon>
        <taxon>Lentzea</taxon>
    </lineage>
</organism>
<accession>A0A0F0GW67</accession>
<feature type="transmembrane region" description="Helical" evidence="1">
    <location>
        <begin position="65"/>
        <end position="86"/>
    </location>
</feature>
<protein>
    <submittedName>
        <fullName evidence="2">Uncharacterized protein</fullName>
    </submittedName>
</protein>
<dbReference type="Proteomes" id="UP000033393">
    <property type="component" value="Unassembled WGS sequence"/>
</dbReference>
<dbReference type="PATRIC" id="fig|68170.10.peg.5546"/>
<keyword evidence="1" id="KW-1133">Transmembrane helix</keyword>
<comment type="caution">
    <text evidence="2">The sequence shown here is derived from an EMBL/GenBank/DDBJ whole genome shotgun (WGS) entry which is preliminary data.</text>
</comment>
<keyword evidence="1" id="KW-0812">Transmembrane</keyword>
<name>A0A0F0GW67_LENAE</name>
<keyword evidence="1" id="KW-0472">Membrane</keyword>
<evidence type="ECO:0000313" key="3">
    <source>
        <dbReference type="Proteomes" id="UP000033393"/>
    </source>
</evidence>
<gene>
    <name evidence="2" type="ORF">UK23_22320</name>
</gene>
<dbReference type="EMBL" id="JYJG01000153">
    <property type="protein sequence ID" value="KJK46821.1"/>
    <property type="molecule type" value="Genomic_DNA"/>
</dbReference>
<dbReference type="AlphaFoldDB" id="A0A0F0GW67"/>